<name>A0A133XVI2_9ACTN</name>
<feature type="compositionally biased region" description="Low complexity" evidence="1">
    <location>
        <begin position="401"/>
        <end position="430"/>
    </location>
</feature>
<gene>
    <name evidence="2" type="ORF">HMPREF3192_00687</name>
</gene>
<evidence type="ECO:0000313" key="2">
    <source>
        <dbReference type="EMBL" id="KXB34942.1"/>
    </source>
</evidence>
<comment type="caution">
    <text evidence="2">The sequence shown here is derived from an EMBL/GenBank/DDBJ whole genome shotgun (WGS) entry which is preliminary data.</text>
</comment>
<feature type="region of interest" description="Disordered" evidence="1">
    <location>
        <begin position="400"/>
        <end position="430"/>
    </location>
</feature>
<dbReference type="EMBL" id="LSCR01000009">
    <property type="protein sequence ID" value="KXB34942.1"/>
    <property type="molecule type" value="Genomic_DNA"/>
</dbReference>
<dbReference type="Proteomes" id="UP000070675">
    <property type="component" value="Unassembled WGS sequence"/>
</dbReference>
<dbReference type="InterPro" id="IPR051534">
    <property type="entry name" value="CBASS_pafABC_assoc_protein"/>
</dbReference>
<evidence type="ECO:0000313" key="3">
    <source>
        <dbReference type="Proteomes" id="UP000070675"/>
    </source>
</evidence>
<dbReference type="PANTHER" id="PTHR34580">
    <property type="match status" value="1"/>
</dbReference>
<protein>
    <submittedName>
        <fullName evidence="2">Uncharacterized protein</fullName>
    </submittedName>
</protein>
<dbReference type="STRING" id="1393034.HMPREF3192_00687"/>
<accession>A0A133XVI2</accession>
<dbReference type="OrthoDB" id="3186587at2"/>
<dbReference type="PANTHER" id="PTHR34580:SF1">
    <property type="entry name" value="PROTEIN PAFC"/>
    <property type="match status" value="1"/>
</dbReference>
<feature type="region of interest" description="Disordered" evidence="1">
    <location>
        <begin position="612"/>
        <end position="643"/>
    </location>
</feature>
<evidence type="ECO:0000256" key="1">
    <source>
        <dbReference type="SAM" id="MobiDB-lite"/>
    </source>
</evidence>
<keyword evidence="3" id="KW-1185">Reference proteome</keyword>
<sequence>MQEELQEDKNSRVLERRAALALLFINTQTNLSFKKIKDAIYPDLNDNSAHRQFDRDREALEACGTIVLTLSDPLGGDVYALDAQCTYANTNYFSAQNAAKLDALCEPLCKDEAFPYQRDLRLALANISGFFNTADIPSIIDVRTDTRGDTPGGTKAQTKRQQKEIEKQKRISSELRDYFIQRRCCQISYIDAQGKISDKTLAILGLFSLNKKSYFVGCVYSKELGLQYNQIRVYREDRVLFIKKLEETYEVPESFSVKKYLFLPFQLGQNLVEATFYPHPSLDRLQNDYSKIPVGRGYFSTDEPAAEEQTSLQTQVSSQAQDLAATQALLRMPVNTNQLTDAAQWALEEGFVPQKPKPLVDAWKNILEQTIFSASTTADEALAAYKKHCESMAFLDKNLPSSGGVNSGTSTSTSAADSDDTTTLTRKLSRSSGNKNQINLRALELLWLVLAKSKEPYSKKDVAEEFGLELDDAAELVNQLLLLAADETNSLPIALSDDENTIQVSPANPAATSGTKALRLTISETTALVAALQFLDVSRDHPLYQAVDKSFVHQEVAPEYVERTITSRKTSATPDALLSCIEVVLANNAGRGCEQALTFTYTPGHYSTDGANGAGDINSRDGAGDIGDTNSGDANARSASPRKKQHTVLPRYLFKENDYTYLWALDCQSMQKRRFRLDRMHDVASCDCVSQKDAAKTMLYLKQLRDFTSVGNKPNVSFTAPTKTARVLFFDRKLVTLYPWHPKQIQDLAGNKINGYANNEHASKNLSSTNKGNDTQNDVITEAIIPNYQSLWLMQHLTACGAGLYIADDELCEQVLQYARQTLALV</sequence>
<proteinExistence type="predicted"/>
<dbReference type="PATRIC" id="fig|1393034.3.peg.664"/>
<reference evidence="3" key="1">
    <citation type="submission" date="2016-01" db="EMBL/GenBank/DDBJ databases">
        <authorList>
            <person name="Mitreva M."/>
            <person name="Pepin K.H."/>
            <person name="Mihindukulasuriya K.A."/>
            <person name="Fulton R."/>
            <person name="Fronick C."/>
            <person name="O'Laughlin M."/>
            <person name="Miner T."/>
            <person name="Herter B."/>
            <person name="Rosa B.A."/>
            <person name="Cordes M."/>
            <person name="Tomlinson C."/>
            <person name="Wollam A."/>
            <person name="Palsikar V.B."/>
            <person name="Mardis E.R."/>
            <person name="Wilson R.K."/>
        </authorList>
    </citation>
    <scope>NUCLEOTIDE SEQUENCE [LARGE SCALE GENOMIC DNA]</scope>
    <source>
        <strain evidence="3">DNF00019</strain>
    </source>
</reference>
<organism evidence="2 3">
    <name type="scientific">Atopobium deltae</name>
    <dbReference type="NCBI Taxonomy" id="1393034"/>
    <lineage>
        <taxon>Bacteria</taxon>
        <taxon>Bacillati</taxon>
        <taxon>Actinomycetota</taxon>
        <taxon>Coriobacteriia</taxon>
        <taxon>Coriobacteriales</taxon>
        <taxon>Atopobiaceae</taxon>
        <taxon>Atopobium</taxon>
    </lineage>
</organism>
<dbReference type="RefSeq" id="WP_066305211.1">
    <property type="nucleotide sequence ID" value="NZ_KQ959489.1"/>
</dbReference>
<dbReference type="AlphaFoldDB" id="A0A133XVI2"/>
<feature type="region of interest" description="Disordered" evidence="1">
    <location>
        <begin position="143"/>
        <end position="163"/>
    </location>
</feature>